<dbReference type="PANTHER" id="PTHR43658:SF8">
    <property type="entry name" value="17-BETA-HYDROXYSTEROID DEHYDROGENASE 14-RELATED"/>
    <property type="match status" value="1"/>
</dbReference>
<keyword evidence="2" id="KW-0560">Oxidoreductase</keyword>
<dbReference type="PRINTS" id="PR00081">
    <property type="entry name" value="GDHRDH"/>
</dbReference>
<dbReference type="Gene3D" id="3.40.50.720">
    <property type="entry name" value="NAD(P)-binding Rossmann-like Domain"/>
    <property type="match status" value="1"/>
</dbReference>
<reference evidence="4 5" key="1">
    <citation type="submission" date="2023-06" db="EMBL/GenBank/DDBJ databases">
        <title>Sporosarcina sp. nov., isolated from Korean traditional fermented seafood 'Jeotgal'.</title>
        <authorList>
            <person name="Yang A.I."/>
            <person name="Shin N.-R."/>
        </authorList>
    </citation>
    <scope>NUCLEOTIDE SEQUENCE [LARGE SCALE GENOMIC DNA]</scope>
    <source>
        <strain evidence="4 5">KCTC13119</strain>
    </source>
</reference>
<keyword evidence="5" id="KW-1185">Reference proteome</keyword>
<comment type="caution">
    <text evidence="4">The sequence shown here is derived from an EMBL/GenBank/DDBJ whole genome shotgun (WGS) entry which is preliminary data.</text>
</comment>
<dbReference type="Proteomes" id="UP001282284">
    <property type="component" value="Unassembled WGS sequence"/>
</dbReference>
<dbReference type="Pfam" id="PF00106">
    <property type="entry name" value="adh_short"/>
    <property type="match status" value="1"/>
</dbReference>
<organism evidence="4 5">
    <name type="scientific">Sporosarcina saromensis</name>
    <dbReference type="NCBI Taxonomy" id="359365"/>
    <lineage>
        <taxon>Bacteria</taxon>
        <taxon>Bacillati</taxon>
        <taxon>Bacillota</taxon>
        <taxon>Bacilli</taxon>
        <taxon>Bacillales</taxon>
        <taxon>Caryophanaceae</taxon>
        <taxon>Sporosarcina</taxon>
    </lineage>
</organism>
<name>A0ABU4GB03_9BACL</name>
<dbReference type="RefSeq" id="WP_317944991.1">
    <property type="nucleotide sequence ID" value="NZ_JAUBDI010000013.1"/>
</dbReference>
<dbReference type="InterPro" id="IPR020904">
    <property type="entry name" value="Sc_DH/Rdtase_CS"/>
</dbReference>
<evidence type="ECO:0000256" key="2">
    <source>
        <dbReference type="ARBA" id="ARBA00023002"/>
    </source>
</evidence>
<dbReference type="InterPro" id="IPR036291">
    <property type="entry name" value="NAD(P)-bd_dom_sf"/>
</dbReference>
<dbReference type="EMBL" id="JAUBDI010000013">
    <property type="protein sequence ID" value="MDW0114159.1"/>
    <property type="molecule type" value="Genomic_DNA"/>
</dbReference>
<protein>
    <submittedName>
        <fullName evidence="4">3-hydroxyacyl-CoA dehydrogenase</fullName>
    </submittedName>
</protein>
<proteinExistence type="inferred from homology"/>
<dbReference type="PRINTS" id="PR00080">
    <property type="entry name" value="SDRFAMILY"/>
</dbReference>
<sequence>MEVHETVAIVTGGASGLGEATTRRLVAAGGKVAIFDRDEDRGQSLVDALGEDRVLLKRTDVVSAEEVERNVAAVVATFGKVNVLVNCAGIATPGKVVSKGRPMALERFEQLIQVNLIGTFNVLRVAAAAMMDNEPNEEGERGVIINTASVAAFEGQIGQAAYSASKGGVVGMTLPIAREFAPYGIRVMTIAPGLVETPLFAGLPEPAQQALVDMTLFPKRLGRPDEYAKLVESIVTNPLLNGEVIRLDGAIRMQAK</sequence>
<gene>
    <name evidence="4" type="ORF">QT711_13265</name>
</gene>
<dbReference type="SUPFAM" id="SSF51735">
    <property type="entry name" value="NAD(P)-binding Rossmann-fold domains"/>
    <property type="match status" value="1"/>
</dbReference>
<comment type="similarity">
    <text evidence="1 3">Belongs to the short-chain dehydrogenases/reductases (SDR) family.</text>
</comment>
<evidence type="ECO:0000313" key="4">
    <source>
        <dbReference type="EMBL" id="MDW0114159.1"/>
    </source>
</evidence>
<evidence type="ECO:0000256" key="1">
    <source>
        <dbReference type="ARBA" id="ARBA00006484"/>
    </source>
</evidence>
<accession>A0ABU4GB03</accession>
<dbReference type="CDD" id="cd05371">
    <property type="entry name" value="HSD10-like_SDR_c"/>
    <property type="match status" value="1"/>
</dbReference>
<dbReference type="PANTHER" id="PTHR43658">
    <property type="entry name" value="SHORT-CHAIN DEHYDROGENASE/REDUCTASE"/>
    <property type="match status" value="1"/>
</dbReference>
<dbReference type="PROSITE" id="PS00061">
    <property type="entry name" value="ADH_SHORT"/>
    <property type="match status" value="1"/>
</dbReference>
<dbReference type="InterPro" id="IPR002347">
    <property type="entry name" value="SDR_fam"/>
</dbReference>
<evidence type="ECO:0000313" key="5">
    <source>
        <dbReference type="Proteomes" id="UP001282284"/>
    </source>
</evidence>
<evidence type="ECO:0000256" key="3">
    <source>
        <dbReference type="RuleBase" id="RU000363"/>
    </source>
</evidence>